<dbReference type="EMBL" id="BGPR01216671">
    <property type="protein sequence ID" value="GBN53621.1"/>
    <property type="molecule type" value="Genomic_DNA"/>
</dbReference>
<evidence type="ECO:0000313" key="3">
    <source>
        <dbReference type="Proteomes" id="UP000499080"/>
    </source>
</evidence>
<dbReference type="AlphaFoldDB" id="A0A4Y2PQZ5"/>
<evidence type="ECO:0000313" key="2">
    <source>
        <dbReference type="EMBL" id="GBN53625.1"/>
    </source>
</evidence>
<evidence type="ECO:0000313" key="1">
    <source>
        <dbReference type="EMBL" id="GBN53621.1"/>
    </source>
</evidence>
<dbReference type="Proteomes" id="UP000499080">
    <property type="component" value="Unassembled WGS sequence"/>
</dbReference>
<accession>A0A4Y2PQZ5</accession>
<proteinExistence type="predicted"/>
<name>A0A4Y2PQZ5_ARAVE</name>
<keyword evidence="3" id="KW-1185">Reference proteome</keyword>
<protein>
    <submittedName>
        <fullName evidence="1">Uncharacterized protein</fullName>
    </submittedName>
</protein>
<dbReference type="EMBL" id="BGPR01216673">
    <property type="protein sequence ID" value="GBN53625.1"/>
    <property type="molecule type" value="Genomic_DNA"/>
</dbReference>
<organism evidence="1 3">
    <name type="scientific">Araneus ventricosus</name>
    <name type="common">Orbweaver spider</name>
    <name type="synonym">Epeira ventricosa</name>
    <dbReference type="NCBI Taxonomy" id="182803"/>
    <lineage>
        <taxon>Eukaryota</taxon>
        <taxon>Metazoa</taxon>
        <taxon>Ecdysozoa</taxon>
        <taxon>Arthropoda</taxon>
        <taxon>Chelicerata</taxon>
        <taxon>Arachnida</taxon>
        <taxon>Araneae</taxon>
        <taxon>Araneomorphae</taxon>
        <taxon>Entelegynae</taxon>
        <taxon>Araneoidea</taxon>
        <taxon>Araneidae</taxon>
        <taxon>Araneus</taxon>
    </lineage>
</organism>
<gene>
    <name evidence="1" type="ORF">AVEN_250100_1</name>
    <name evidence="2" type="ORF">AVEN_253195_1</name>
</gene>
<sequence length="80" mass="8717">MASDAGDEISSRLKRGDSLVGATHSPRVKRQLLKSFAFLFSSTPDSFKLCTFIKGPEENSLTRSASKDPVDMNLLRGEVA</sequence>
<reference evidence="1 3" key="1">
    <citation type="journal article" date="2019" name="Sci. Rep.">
        <title>Orb-weaving spider Araneus ventricosus genome elucidates the spidroin gene catalogue.</title>
        <authorList>
            <person name="Kono N."/>
            <person name="Nakamura H."/>
            <person name="Ohtoshi R."/>
            <person name="Moran D.A.P."/>
            <person name="Shinohara A."/>
            <person name="Yoshida Y."/>
            <person name="Fujiwara M."/>
            <person name="Mori M."/>
            <person name="Tomita M."/>
            <person name="Arakawa K."/>
        </authorList>
    </citation>
    <scope>NUCLEOTIDE SEQUENCE [LARGE SCALE GENOMIC DNA]</scope>
</reference>
<comment type="caution">
    <text evidence="1">The sequence shown here is derived from an EMBL/GenBank/DDBJ whole genome shotgun (WGS) entry which is preliminary data.</text>
</comment>